<organism evidence="6">
    <name type="scientific">mine drainage metagenome</name>
    <dbReference type="NCBI Taxonomy" id="410659"/>
    <lineage>
        <taxon>unclassified sequences</taxon>
        <taxon>metagenomes</taxon>
        <taxon>ecological metagenomes</taxon>
    </lineage>
</organism>
<gene>
    <name evidence="6" type="ORF">GALL_257070</name>
</gene>
<dbReference type="InterPro" id="IPR051407">
    <property type="entry name" value="Bact_OM_lipoprot/Surf_antigen"/>
</dbReference>
<comment type="subcellular location">
    <subcellularLocation>
        <location evidence="1">Membrane</location>
    </subcellularLocation>
</comment>
<dbReference type="PANTHER" id="PTHR35603">
    <property type="match status" value="1"/>
</dbReference>
<dbReference type="InterPro" id="IPR008816">
    <property type="entry name" value="Gly_zipper_2TM_dom"/>
</dbReference>
<proteinExistence type="predicted"/>
<sequence>MNPSPAAIPKAVWIAAAAFASAIVILLGAVLYKLNHPGVPAPAASAASAAAAASAPTARAASAASTTSAPAVRRGERRTERRRIEPQRNERPAAVTRNDAPAAQPAPPPCRDCGTVIAVAPERVEGQANGAGAVIGGVLGGILGHQVGGGNGQTAATVLGAIGGGLAGNEVQKRVNAHTVYRVEIRMDDGSARSVTMADAPPVGTHVRIGADGSLQAAP</sequence>
<protein>
    <recommendedName>
        <fullName evidence="5">Glycine zipper 2TM domain-containing protein</fullName>
    </recommendedName>
</protein>
<evidence type="ECO:0000256" key="3">
    <source>
        <dbReference type="SAM" id="MobiDB-lite"/>
    </source>
</evidence>
<evidence type="ECO:0000256" key="4">
    <source>
        <dbReference type="SAM" id="Phobius"/>
    </source>
</evidence>
<comment type="caution">
    <text evidence="6">The sequence shown here is derived from an EMBL/GenBank/DDBJ whole genome shotgun (WGS) entry which is preliminary data.</text>
</comment>
<dbReference type="AlphaFoldDB" id="A0A1J5RW39"/>
<reference evidence="6" key="1">
    <citation type="submission" date="2016-10" db="EMBL/GenBank/DDBJ databases">
        <title>Sequence of Gallionella enrichment culture.</title>
        <authorList>
            <person name="Poehlein A."/>
            <person name="Muehling M."/>
            <person name="Daniel R."/>
        </authorList>
    </citation>
    <scope>NUCLEOTIDE SEQUENCE</scope>
</reference>
<evidence type="ECO:0000313" key="6">
    <source>
        <dbReference type="EMBL" id="OIQ92341.1"/>
    </source>
</evidence>
<keyword evidence="2 4" id="KW-0472">Membrane</keyword>
<feature type="transmembrane region" description="Helical" evidence="4">
    <location>
        <begin position="12"/>
        <end position="32"/>
    </location>
</feature>
<evidence type="ECO:0000259" key="5">
    <source>
        <dbReference type="Pfam" id="PF05433"/>
    </source>
</evidence>
<keyword evidence="4" id="KW-1133">Transmembrane helix</keyword>
<evidence type="ECO:0000256" key="1">
    <source>
        <dbReference type="ARBA" id="ARBA00004370"/>
    </source>
</evidence>
<dbReference type="GO" id="GO:0019867">
    <property type="term" value="C:outer membrane"/>
    <property type="evidence" value="ECO:0007669"/>
    <property type="project" value="InterPro"/>
</dbReference>
<evidence type="ECO:0000256" key="2">
    <source>
        <dbReference type="ARBA" id="ARBA00023136"/>
    </source>
</evidence>
<feature type="compositionally biased region" description="Basic and acidic residues" evidence="3">
    <location>
        <begin position="73"/>
        <end position="91"/>
    </location>
</feature>
<feature type="compositionally biased region" description="Low complexity" evidence="3">
    <location>
        <begin position="59"/>
        <end position="71"/>
    </location>
</feature>
<dbReference type="EMBL" id="MLJW01000234">
    <property type="protein sequence ID" value="OIQ92341.1"/>
    <property type="molecule type" value="Genomic_DNA"/>
</dbReference>
<keyword evidence="4" id="KW-0812">Transmembrane</keyword>
<feature type="domain" description="Glycine zipper 2TM" evidence="5">
    <location>
        <begin position="131"/>
        <end position="172"/>
    </location>
</feature>
<dbReference type="Pfam" id="PF05433">
    <property type="entry name" value="Rick_17kDa_Anti"/>
    <property type="match status" value="1"/>
</dbReference>
<dbReference type="PANTHER" id="PTHR35603:SF2">
    <property type="entry name" value="OUTER MEMBRANE LIPOPROTEIN"/>
    <property type="match status" value="1"/>
</dbReference>
<feature type="region of interest" description="Disordered" evidence="3">
    <location>
        <begin position="59"/>
        <end position="109"/>
    </location>
</feature>
<name>A0A1J5RW39_9ZZZZ</name>
<accession>A0A1J5RW39</accession>